<keyword evidence="4" id="KW-0547">Nucleotide-binding</keyword>
<dbReference type="Pfam" id="PF00006">
    <property type="entry name" value="ATP-synt_ab"/>
    <property type="match status" value="1"/>
</dbReference>
<dbReference type="GO" id="GO:0005737">
    <property type="term" value="C:cytoplasm"/>
    <property type="evidence" value="ECO:0007669"/>
    <property type="project" value="UniProtKB-SubCell"/>
</dbReference>
<evidence type="ECO:0000256" key="1">
    <source>
        <dbReference type="ARBA" id="ARBA00004496"/>
    </source>
</evidence>
<evidence type="ECO:0000256" key="3">
    <source>
        <dbReference type="ARBA" id="ARBA00022490"/>
    </source>
</evidence>
<dbReference type="GO" id="GO:0046933">
    <property type="term" value="F:proton-transporting ATP synthase activity, rotational mechanism"/>
    <property type="evidence" value="ECO:0007669"/>
    <property type="project" value="TreeGrafter"/>
</dbReference>
<protein>
    <submittedName>
        <fullName evidence="10">Putative ATP synthase YscN</fullName>
    </submittedName>
</protein>
<dbReference type="NCBIfam" id="TIGR01026">
    <property type="entry name" value="fliI_yscN"/>
    <property type="match status" value="1"/>
</dbReference>
<dbReference type="AlphaFoldDB" id="A0A517ZCT6"/>
<dbReference type="GO" id="GO:0005524">
    <property type="term" value="F:ATP binding"/>
    <property type="evidence" value="ECO:0007669"/>
    <property type="project" value="UniProtKB-KW"/>
</dbReference>
<proteinExistence type="predicted"/>
<dbReference type="FunFam" id="3.40.50.12240:FF:000002">
    <property type="entry name" value="Flagellum-specific ATP synthase FliI"/>
    <property type="match status" value="1"/>
</dbReference>
<keyword evidence="11" id="KW-1185">Reference proteome</keyword>
<dbReference type="PROSITE" id="PS00152">
    <property type="entry name" value="ATPASE_ALPHA_BETA"/>
    <property type="match status" value="1"/>
</dbReference>
<dbReference type="Gene3D" id="3.40.50.12240">
    <property type="match status" value="1"/>
</dbReference>
<keyword evidence="7" id="KW-1278">Translocase</keyword>
<dbReference type="PANTHER" id="PTHR15184:SF9">
    <property type="entry name" value="SPI-1 TYPE 3 SECRETION SYSTEM ATPASE"/>
    <property type="match status" value="1"/>
</dbReference>
<comment type="catalytic activity">
    <reaction evidence="8">
        <text>ATP + H2O + cellular proteinSide 1 = ADP + phosphate + cellular proteinSide 2.</text>
        <dbReference type="EC" id="7.4.2.8"/>
    </reaction>
</comment>
<evidence type="ECO:0000256" key="6">
    <source>
        <dbReference type="ARBA" id="ARBA00022927"/>
    </source>
</evidence>
<dbReference type="InterPro" id="IPR027417">
    <property type="entry name" value="P-loop_NTPase"/>
</dbReference>
<dbReference type="InterPro" id="IPR020003">
    <property type="entry name" value="ATPase_a/bsu_AS"/>
</dbReference>
<keyword evidence="5" id="KW-0067">ATP-binding</keyword>
<comment type="subcellular location">
    <subcellularLocation>
        <location evidence="1">Cytoplasm</location>
    </subcellularLocation>
</comment>
<evidence type="ECO:0000256" key="4">
    <source>
        <dbReference type="ARBA" id="ARBA00022741"/>
    </source>
</evidence>
<feature type="domain" description="AAA+ ATPase" evidence="9">
    <location>
        <begin position="99"/>
        <end position="280"/>
    </location>
</feature>
<evidence type="ECO:0000256" key="8">
    <source>
        <dbReference type="ARBA" id="ARBA00034006"/>
    </source>
</evidence>
<reference evidence="10 11" key="1">
    <citation type="submission" date="2019-02" db="EMBL/GenBank/DDBJ databases">
        <title>Deep-cultivation of Planctomycetes and their phenomic and genomic characterization uncovers novel biology.</title>
        <authorList>
            <person name="Wiegand S."/>
            <person name="Jogler M."/>
            <person name="Boedeker C."/>
            <person name="Pinto D."/>
            <person name="Vollmers J."/>
            <person name="Rivas-Marin E."/>
            <person name="Kohn T."/>
            <person name="Peeters S.H."/>
            <person name="Heuer A."/>
            <person name="Rast P."/>
            <person name="Oberbeckmann S."/>
            <person name="Bunk B."/>
            <person name="Jeske O."/>
            <person name="Meyerdierks A."/>
            <person name="Storesund J.E."/>
            <person name="Kallscheuer N."/>
            <person name="Luecker S."/>
            <person name="Lage O.M."/>
            <person name="Pohl T."/>
            <person name="Merkel B.J."/>
            <person name="Hornburger P."/>
            <person name="Mueller R.-W."/>
            <person name="Bruemmer F."/>
            <person name="Labrenz M."/>
            <person name="Spormann A.M."/>
            <person name="Op den Camp H."/>
            <person name="Overmann J."/>
            <person name="Amann R."/>
            <person name="Jetten M.S.M."/>
            <person name="Mascher T."/>
            <person name="Medema M.H."/>
            <person name="Devos D.P."/>
            <person name="Kaster A.-K."/>
            <person name="Ovreas L."/>
            <person name="Rohde M."/>
            <person name="Galperin M.Y."/>
            <person name="Jogler C."/>
        </authorList>
    </citation>
    <scope>NUCLEOTIDE SEQUENCE [LARGE SCALE GENOMIC DNA]</scope>
    <source>
        <strain evidence="10 11">Mal4</strain>
    </source>
</reference>
<sequence length="392" mass="42132">MVGVHDDCAQIMCFQHPNGLRAGLDVVATGRHPQVPVGEALLGRVLDGLGRPIDNAGPLGTRRTRTVTENTPHALQRNLIHRPLVTGQRVIDGLLTIGMGQRIGLFAGSGVGKSTLLGEIAKQATADLNVIALVGERGREVRPFLEECLGQEGRQRSVTVVATSDETPLMRIQSVRTAITIAEDFREQGANVLLFLDSLTRLAMSQRELGLARGEPPGQRGYPPSVQSLLANVLERLGTDESGSITGLITVLVDGDDMDEPIADAARSILDGHIQLDRKLAAKGHFPAVDVLGSISRLFRDVTAPEHQQSATQMRRILATYAEVSDLIQIGAYQQGTSPEIDRAIQLIPVVQRFLRQEIGESCPFSETTTAMDLIAKSWQQPSAGSAMPGSA</sequence>
<dbReference type="InterPro" id="IPR005714">
    <property type="entry name" value="ATPase_T3SS_FliI/YscN"/>
</dbReference>
<dbReference type="SUPFAM" id="SSF52540">
    <property type="entry name" value="P-loop containing nucleoside triphosphate hydrolases"/>
    <property type="match status" value="1"/>
</dbReference>
<evidence type="ECO:0000259" key="9">
    <source>
        <dbReference type="SMART" id="SM00382"/>
    </source>
</evidence>
<keyword evidence="3" id="KW-0963">Cytoplasm</keyword>
<dbReference type="GO" id="GO:0030254">
    <property type="term" value="P:protein secretion by the type III secretion system"/>
    <property type="evidence" value="ECO:0007669"/>
    <property type="project" value="InterPro"/>
</dbReference>
<keyword evidence="2" id="KW-0813">Transport</keyword>
<evidence type="ECO:0000313" key="10">
    <source>
        <dbReference type="EMBL" id="QDU40250.1"/>
    </source>
</evidence>
<accession>A0A517ZCT6</accession>
<gene>
    <name evidence="10" type="primary">yscN</name>
    <name evidence="10" type="ORF">Mal4_46060</name>
</gene>
<dbReference type="GO" id="GO:0016887">
    <property type="term" value="F:ATP hydrolysis activity"/>
    <property type="evidence" value="ECO:0007669"/>
    <property type="project" value="InterPro"/>
</dbReference>
<evidence type="ECO:0000256" key="5">
    <source>
        <dbReference type="ARBA" id="ARBA00022840"/>
    </source>
</evidence>
<dbReference type="PANTHER" id="PTHR15184">
    <property type="entry name" value="ATP SYNTHASE"/>
    <property type="match status" value="1"/>
</dbReference>
<dbReference type="CDD" id="cd01136">
    <property type="entry name" value="ATPase_flagellum-secretory_path_III"/>
    <property type="match status" value="1"/>
</dbReference>
<dbReference type="InterPro" id="IPR050053">
    <property type="entry name" value="ATPase_alpha/beta_chains"/>
</dbReference>
<evidence type="ECO:0000313" key="11">
    <source>
        <dbReference type="Proteomes" id="UP000320496"/>
    </source>
</evidence>
<evidence type="ECO:0000256" key="7">
    <source>
        <dbReference type="ARBA" id="ARBA00022967"/>
    </source>
</evidence>
<dbReference type="SMART" id="SM00382">
    <property type="entry name" value="AAA"/>
    <property type="match status" value="1"/>
</dbReference>
<dbReference type="KEGG" id="mri:Mal4_46060"/>
<organism evidence="10 11">
    <name type="scientific">Maioricimonas rarisocia</name>
    <dbReference type="NCBI Taxonomy" id="2528026"/>
    <lineage>
        <taxon>Bacteria</taxon>
        <taxon>Pseudomonadati</taxon>
        <taxon>Planctomycetota</taxon>
        <taxon>Planctomycetia</taxon>
        <taxon>Planctomycetales</taxon>
        <taxon>Planctomycetaceae</taxon>
        <taxon>Maioricimonas</taxon>
    </lineage>
</organism>
<keyword evidence="6" id="KW-0653">Protein transport</keyword>
<dbReference type="Pfam" id="PF18269">
    <property type="entry name" value="T3SS_ATPase_C"/>
    <property type="match status" value="1"/>
</dbReference>
<evidence type="ECO:0000256" key="2">
    <source>
        <dbReference type="ARBA" id="ARBA00022448"/>
    </source>
</evidence>
<name>A0A517ZCT6_9PLAN</name>
<dbReference type="EMBL" id="CP036275">
    <property type="protein sequence ID" value="QDU40250.1"/>
    <property type="molecule type" value="Genomic_DNA"/>
</dbReference>
<dbReference type="InterPro" id="IPR000194">
    <property type="entry name" value="ATPase_F1/V1/A1_a/bsu_nucl-bd"/>
</dbReference>
<dbReference type="GO" id="GO:0030257">
    <property type="term" value="C:type III protein secretion system complex"/>
    <property type="evidence" value="ECO:0007669"/>
    <property type="project" value="InterPro"/>
</dbReference>
<dbReference type="InterPro" id="IPR040627">
    <property type="entry name" value="T3SS_ATPase_C"/>
</dbReference>
<dbReference type="InterPro" id="IPR003593">
    <property type="entry name" value="AAA+_ATPase"/>
</dbReference>
<dbReference type="GO" id="GO:0008564">
    <property type="term" value="F:protein-exporting ATPase activity"/>
    <property type="evidence" value="ECO:0007669"/>
    <property type="project" value="UniProtKB-EC"/>
</dbReference>
<dbReference type="Proteomes" id="UP000320496">
    <property type="component" value="Chromosome"/>
</dbReference>